<dbReference type="Gene3D" id="3.80.30.20">
    <property type="entry name" value="tm_1862 like domain"/>
    <property type="match status" value="1"/>
</dbReference>
<name>A0ABX0LVJ0_9BURK</name>
<reference evidence="2 3" key="1">
    <citation type="submission" date="2019-09" db="EMBL/GenBank/DDBJ databases">
        <title>Taxonomy of Antarctic Massilia spp.: description of Massilia rubra sp. nov., Massilia aquatica sp. nov., Massilia mucilaginosa sp. nov., Massilia frigida sp. nov. isolated from streams, lakes and regoliths.</title>
        <authorList>
            <person name="Holochova P."/>
            <person name="Sedlacek I."/>
            <person name="Kralova S."/>
            <person name="Maslanova I."/>
            <person name="Busse H.-J."/>
            <person name="Stankova E."/>
            <person name="Vrbovska V."/>
            <person name="Kovarovic V."/>
            <person name="Bartak M."/>
            <person name="Svec P."/>
            <person name="Pantucek R."/>
        </authorList>
    </citation>
    <scope>NUCLEOTIDE SEQUENCE [LARGE SCALE GENOMIC DNA]</scope>
    <source>
        <strain evidence="2 3">CCM 8692</strain>
    </source>
</reference>
<evidence type="ECO:0000313" key="2">
    <source>
        <dbReference type="EMBL" id="NHZ36783.1"/>
    </source>
</evidence>
<dbReference type="Proteomes" id="UP000785613">
    <property type="component" value="Unassembled WGS sequence"/>
</dbReference>
<dbReference type="Pfam" id="PF04055">
    <property type="entry name" value="Radical_SAM"/>
    <property type="match status" value="1"/>
</dbReference>
<dbReference type="InterPro" id="IPR058240">
    <property type="entry name" value="rSAM_sf"/>
</dbReference>
<comment type="caution">
    <text evidence="2">The sequence shown here is derived from an EMBL/GenBank/DDBJ whole genome shotgun (WGS) entry which is preliminary data.</text>
</comment>
<organism evidence="2 3">
    <name type="scientific">Massilia rubra</name>
    <dbReference type="NCBI Taxonomy" id="2607910"/>
    <lineage>
        <taxon>Bacteria</taxon>
        <taxon>Pseudomonadati</taxon>
        <taxon>Pseudomonadota</taxon>
        <taxon>Betaproteobacteria</taxon>
        <taxon>Burkholderiales</taxon>
        <taxon>Oxalobacteraceae</taxon>
        <taxon>Telluria group</taxon>
        <taxon>Massilia</taxon>
    </lineage>
</organism>
<dbReference type="InterPro" id="IPR007197">
    <property type="entry name" value="rSAM"/>
</dbReference>
<dbReference type="PANTHER" id="PTHR13932">
    <property type="entry name" value="COPROPORPHYRINIGEN III OXIDASE"/>
    <property type="match status" value="1"/>
</dbReference>
<accession>A0ABX0LVJ0</accession>
<dbReference type="PANTHER" id="PTHR13932:SF5">
    <property type="entry name" value="RADICAL S-ADENOSYL METHIONINE DOMAIN-CONTAINING PROTEIN 1, MITOCHONDRIAL"/>
    <property type="match status" value="1"/>
</dbReference>
<dbReference type="PROSITE" id="PS51918">
    <property type="entry name" value="RADICAL_SAM"/>
    <property type="match status" value="1"/>
</dbReference>
<dbReference type="CDD" id="cd01335">
    <property type="entry name" value="Radical_SAM"/>
    <property type="match status" value="1"/>
</dbReference>
<gene>
    <name evidence="2" type="ORF">F0185_24770</name>
</gene>
<evidence type="ECO:0000313" key="3">
    <source>
        <dbReference type="Proteomes" id="UP000785613"/>
    </source>
</evidence>
<dbReference type="SFLD" id="SFLDS00029">
    <property type="entry name" value="Radical_SAM"/>
    <property type="match status" value="1"/>
</dbReference>
<protein>
    <submittedName>
        <fullName evidence="2">Coproporphyrinogen III oxidase family protein</fullName>
    </submittedName>
</protein>
<keyword evidence="3" id="KW-1185">Reference proteome</keyword>
<proteinExistence type="predicted"/>
<dbReference type="SUPFAM" id="SSF102114">
    <property type="entry name" value="Radical SAM enzymes"/>
    <property type="match status" value="1"/>
</dbReference>
<dbReference type="InterPro" id="IPR034505">
    <property type="entry name" value="Coproporphyrinogen-III_oxidase"/>
</dbReference>
<evidence type="ECO:0000259" key="1">
    <source>
        <dbReference type="PROSITE" id="PS51918"/>
    </source>
</evidence>
<dbReference type="SFLD" id="SFLDG01065">
    <property type="entry name" value="anaerobic_coproporphyrinogen-I"/>
    <property type="match status" value="1"/>
</dbReference>
<feature type="domain" description="Radical SAM core" evidence="1">
    <location>
        <begin position="27"/>
        <end position="266"/>
    </location>
</feature>
<sequence length="427" mass="48028">MNNNNKSLGVHFHPVTSKGLPVGAARPIGLEPIALYVHIPFCEKRCHFCAFAVVVDRQVTEQLVTDYLQSLYKEMRAFLDACEHAPKIRLIQFGGGTPTALSAENLDALLDFVFAQFDCTELEEVIIEGFPTTITADRIAVIERVPNVKLNIGVQSFQAECLDAVGRNHGILAKEAIERAVASRIGSVGIDLILGLPASTPDSTRRDIETAVRCGADHFAFYPLWVYDQTTLKTRVRNGLIELPRLAAQYEQLVCGVDVLADLGYERYTAFHYALRPDCRHQYGLWQMQARNWIGFGMSAMSHVDGVIRFNDRNIRSYIDRVERGEPTAVEQFVMTDRERMQFEFLYRLRVKSFLTAQFREQFGITVEQAFGDKLALLDKLGLICVDTHTISLTMHGTLHLREIEDCINEAAESVPVLSIKCEQPTA</sequence>
<dbReference type="InterPro" id="IPR023404">
    <property type="entry name" value="rSAM_horseshoe"/>
</dbReference>
<dbReference type="EMBL" id="VUYU01000021">
    <property type="protein sequence ID" value="NHZ36783.1"/>
    <property type="molecule type" value="Genomic_DNA"/>
</dbReference>
<dbReference type="RefSeq" id="WP_167229044.1">
    <property type="nucleotide sequence ID" value="NZ_VUYU01000021.1"/>
</dbReference>
<dbReference type="InterPro" id="IPR006638">
    <property type="entry name" value="Elp3/MiaA/NifB-like_rSAM"/>
</dbReference>
<dbReference type="SMART" id="SM00729">
    <property type="entry name" value="Elp3"/>
    <property type="match status" value="1"/>
</dbReference>